<accession>A0AAV1F978</accession>
<proteinExistence type="predicted"/>
<evidence type="ECO:0000313" key="2">
    <source>
        <dbReference type="Proteomes" id="UP001178508"/>
    </source>
</evidence>
<dbReference type="AlphaFoldDB" id="A0AAV1F978"/>
<reference evidence="1" key="1">
    <citation type="submission" date="2023-08" db="EMBL/GenBank/DDBJ databases">
        <authorList>
            <person name="Alioto T."/>
            <person name="Alioto T."/>
            <person name="Gomez Garrido J."/>
        </authorList>
    </citation>
    <scope>NUCLEOTIDE SEQUENCE</scope>
</reference>
<gene>
    <name evidence="1" type="ORF">XNOV1_A031043</name>
</gene>
<sequence length="111" mass="12447">MPATADVITFRSSVLLHCSFKISLRPHLLLPLTPVMLSTQTLITAHSKSTPTGQKSKPYLALKLHSELNWALLLVLNKSAQQNTVLSEEPTNCLQDRTTTYIVLKRVFYIV</sequence>
<dbReference type="Proteomes" id="UP001178508">
    <property type="component" value="Chromosome 6"/>
</dbReference>
<protein>
    <submittedName>
        <fullName evidence="1">Uncharacterized protein</fullName>
    </submittedName>
</protein>
<name>A0AAV1F978_XYRNO</name>
<dbReference type="EMBL" id="OY660869">
    <property type="protein sequence ID" value="CAJ1057892.1"/>
    <property type="molecule type" value="Genomic_DNA"/>
</dbReference>
<organism evidence="1 2">
    <name type="scientific">Xyrichtys novacula</name>
    <name type="common">Pearly razorfish</name>
    <name type="synonym">Hemipteronotus novacula</name>
    <dbReference type="NCBI Taxonomy" id="13765"/>
    <lineage>
        <taxon>Eukaryota</taxon>
        <taxon>Metazoa</taxon>
        <taxon>Chordata</taxon>
        <taxon>Craniata</taxon>
        <taxon>Vertebrata</taxon>
        <taxon>Euteleostomi</taxon>
        <taxon>Actinopterygii</taxon>
        <taxon>Neopterygii</taxon>
        <taxon>Teleostei</taxon>
        <taxon>Neoteleostei</taxon>
        <taxon>Acanthomorphata</taxon>
        <taxon>Eupercaria</taxon>
        <taxon>Labriformes</taxon>
        <taxon>Labridae</taxon>
        <taxon>Xyrichtys</taxon>
    </lineage>
</organism>
<evidence type="ECO:0000313" key="1">
    <source>
        <dbReference type="EMBL" id="CAJ1057892.1"/>
    </source>
</evidence>
<keyword evidence="2" id="KW-1185">Reference proteome</keyword>